<organism evidence="2 3">
    <name type="scientific">Eumeta variegata</name>
    <name type="common">Bagworm moth</name>
    <name type="synonym">Eumeta japonica</name>
    <dbReference type="NCBI Taxonomy" id="151549"/>
    <lineage>
        <taxon>Eukaryota</taxon>
        <taxon>Metazoa</taxon>
        <taxon>Ecdysozoa</taxon>
        <taxon>Arthropoda</taxon>
        <taxon>Hexapoda</taxon>
        <taxon>Insecta</taxon>
        <taxon>Pterygota</taxon>
        <taxon>Neoptera</taxon>
        <taxon>Endopterygota</taxon>
        <taxon>Lepidoptera</taxon>
        <taxon>Glossata</taxon>
        <taxon>Ditrysia</taxon>
        <taxon>Tineoidea</taxon>
        <taxon>Psychidae</taxon>
        <taxon>Oiketicinae</taxon>
        <taxon>Eumeta</taxon>
    </lineage>
</organism>
<dbReference type="AlphaFoldDB" id="A0A4C1X089"/>
<evidence type="ECO:0000256" key="1">
    <source>
        <dbReference type="SAM" id="MobiDB-lite"/>
    </source>
</evidence>
<proteinExistence type="predicted"/>
<sequence length="130" mass="14419">MIKGADALLYSRRVDDEFKEACCLAAPARVRLQRAQPALSAEILILWDFSSVVCCHRFARSLLRADLYLMSELAVDVAFLQNVVDIGVKAAPSADVTRLRRARRHREVLGRRQTTRGRAPPPAPAAPPGR</sequence>
<accession>A0A4C1X089</accession>
<comment type="caution">
    <text evidence="2">The sequence shown here is derived from an EMBL/GenBank/DDBJ whole genome shotgun (WGS) entry which is preliminary data.</text>
</comment>
<evidence type="ECO:0000313" key="2">
    <source>
        <dbReference type="EMBL" id="GBP55747.1"/>
    </source>
</evidence>
<gene>
    <name evidence="2" type="ORF">EVAR_23557_1</name>
</gene>
<dbReference type="Proteomes" id="UP000299102">
    <property type="component" value="Unassembled WGS sequence"/>
</dbReference>
<keyword evidence="3" id="KW-1185">Reference proteome</keyword>
<dbReference type="EMBL" id="BGZK01000677">
    <property type="protein sequence ID" value="GBP55747.1"/>
    <property type="molecule type" value="Genomic_DNA"/>
</dbReference>
<protein>
    <submittedName>
        <fullName evidence="2">Uncharacterized protein</fullName>
    </submittedName>
</protein>
<evidence type="ECO:0000313" key="3">
    <source>
        <dbReference type="Proteomes" id="UP000299102"/>
    </source>
</evidence>
<feature type="compositionally biased region" description="Pro residues" evidence="1">
    <location>
        <begin position="119"/>
        <end position="130"/>
    </location>
</feature>
<name>A0A4C1X089_EUMVA</name>
<feature type="region of interest" description="Disordered" evidence="1">
    <location>
        <begin position="103"/>
        <end position="130"/>
    </location>
</feature>
<reference evidence="2 3" key="1">
    <citation type="journal article" date="2019" name="Commun. Biol.">
        <title>The bagworm genome reveals a unique fibroin gene that provides high tensile strength.</title>
        <authorList>
            <person name="Kono N."/>
            <person name="Nakamura H."/>
            <person name="Ohtoshi R."/>
            <person name="Tomita M."/>
            <person name="Numata K."/>
            <person name="Arakawa K."/>
        </authorList>
    </citation>
    <scope>NUCLEOTIDE SEQUENCE [LARGE SCALE GENOMIC DNA]</scope>
</reference>